<evidence type="ECO:0000313" key="4">
    <source>
        <dbReference type="Proteomes" id="UP000694460"/>
    </source>
</evidence>
<reference evidence="3 4" key="1">
    <citation type="submission" date="2021-03" db="EMBL/GenBank/DDBJ databases">
        <title>Sequencing the genomes of 1000 actinobacteria strains.</title>
        <authorList>
            <person name="Klenk H.-P."/>
        </authorList>
    </citation>
    <scope>NUCLEOTIDE SEQUENCE [LARGE SCALE GENOMIC DNA]</scope>
    <source>
        <strain evidence="3 4">DSM 46713</strain>
    </source>
</reference>
<sequence>MTIERGRISVGDFCHYDDTLCELIATDGMIAKLRREDGRHIAIKIAELFDDKSFRVMPSTLRRRPLPPDDFDSLPSDVRNRALHWEHHISEVLDGRPVGSDVAARIRDEYNVAATSLGQRERTKVAELRADGTPVNLKHFQRLRRRYEKTGLEGLIDLRHRRHTSTTGRVDDRYVGILLEVLAENTLQSTRTQTALKWHVDQRAAERFGPNLPIPSHATFHRLLRRLPQARHATGSARTRQSKSHQPDGVHGTVTATRPGEWMQIDTTPFDVSIRLDDTVTGRVELTILGDIATRTIAAAVLRPTTKAVDAALLLAKSMTPEPMRPGWVEAVRMSNSVLPYHVMRSLDERLEHAAARPIIIPENIVYDNGAVYLSATFRSACRSLGVSMQPAHKDQPTDKPVVERAFGSVKTLFAQYVTGYLGSSVEHRGKGADKAAVFSLPELQDLLDEWVVVCWQNRPHEGLRDPLNPKRLLTPNEKYSAILGYSGYVPTPLSGDDYIALLPRTYRVIGASGIKIGHRVYQSDELNPIRGQLSGVTGKGKCWRVHYDPYDISRVWVRNHHGEGYLQAYWTQLHTMPEPFGAAIWDYARQLESERGQRGDSQENIKAAVDDLLQRASTDPPKPSRRRTAKQDRRIVARTRAAAQQPPTIAAGPQEVWPEPLAAEAPPEDVADVIPLPVFDAEKEAQTW</sequence>
<name>A0ABS4ZT85_9MYCO</name>
<feature type="region of interest" description="Disordered" evidence="1">
    <location>
        <begin position="613"/>
        <end position="670"/>
    </location>
</feature>
<dbReference type="InterPro" id="IPR001584">
    <property type="entry name" value="Integrase_cat-core"/>
</dbReference>
<feature type="region of interest" description="Disordered" evidence="1">
    <location>
        <begin position="231"/>
        <end position="255"/>
    </location>
</feature>
<protein>
    <submittedName>
        <fullName evidence="3">Transposase InsO family protein</fullName>
    </submittedName>
</protein>
<comment type="caution">
    <text evidence="3">The sequence shown here is derived from an EMBL/GenBank/DDBJ whole genome shotgun (WGS) entry which is preliminary data.</text>
</comment>
<gene>
    <name evidence="3" type="ORF">JOF57_002299</name>
</gene>
<evidence type="ECO:0000256" key="1">
    <source>
        <dbReference type="SAM" id="MobiDB-lite"/>
    </source>
</evidence>
<organism evidence="3 4">
    <name type="scientific">Mycolicibacterium lutetiense</name>
    <dbReference type="NCBI Taxonomy" id="1641992"/>
    <lineage>
        <taxon>Bacteria</taxon>
        <taxon>Bacillati</taxon>
        <taxon>Actinomycetota</taxon>
        <taxon>Actinomycetes</taxon>
        <taxon>Mycobacteriales</taxon>
        <taxon>Mycobacteriaceae</taxon>
        <taxon>Mycolicibacterium</taxon>
    </lineage>
</organism>
<accession>A0ABS4ZT85</accession>
<evidence type="ECO:0000259" key="2">
    <source>
        <dbReference type="PROSITE" id="PS50994"/>
    </source>
</evidence>
<dbReference type="Gene3D" id="3.30.420.10">
    <property type="entry name" value="Ribonuclease H-like superfamily/Ribonuclease H"/>
    <property type="match status" value="1"/>
</dbReference>
<dbReference type="RefSeq" id="WP_234938104.1">
    <property type="nucleotide sequence ID" value="NZ_JAGIOP010000002.1"/>
</dbReference>
<dbReference type="InterPro" id="IPR012337">
    <property type="entry name" value="RNaseH-like_sf"/>
</dbReference>
<keyword evidence="4" id="KW-1185">Reference proteome</keyword>
<proteinExistence type="predicted"/>
<dbReference type="EMBL" id="JAGIOP010000002">
    <property type="protein sequence ID" value="MBP2452386.1"/>
    <property type="molecule type" value="Genomic_DNA"/>
</dbReference>
<dbReference type="InterPro" id="IPR036397">
    <property type="entry name" value="RNaseH_sf"/>
</dbReference>
<dbReference type="Pfam" id="PF09299">
    <property type="entry name" value="Mu-transpos_C"/>
    <property type="match status" value="1"/>
</dbReference>
<feature type="compositionally biased region" description="Low complexity" evidence="1">
    <location>
        <begin position="656"/>
        <end position="666"/>
    </location>
</feature>
<dbReference type="InterPro" id="IPR015378">
    <property type="entry name" value="Transposase-like_Mu_C"/>
</dbReference>
<dbReference type="SUPFAM" id="SSF53098">
    <property type="entry name" value="Ribonuclease H-like"/>
    <property type="match status" value="1"/>
</dbReference>
<dbReference type="PROSITE" id="PS50994">
    <property type="entry name" value="INTEGRASE"/>
    <property type="match status" value="1"/>
</dbReference>
<dbReference type="Proteomes" id="UP000694460">
    <property type="component" value="Unassembled WGS sequence"/>
</dbReference>
<evidence type="ECO:0000313" key="3">
    <source>
        <dbReference type="EMBL" id="MBP2452386.1"/>
    </source>
</evidence>
<feature type="domain" description="Integrase catalytic" evidence="2">
    <location>
        <begin position="255"/>
        <end position="478"/>
    </location>
</feature>